<gene>
    <name evidence="2" type="ORF">B0A48_05185</name>
</gene>
<evidence type="ECO:0000256" key="1">
    <source>
        <dbReference type="SAM" id="MobiDB-lite"/>
    </source>
</evidence>
<feature type="compositionally biased region" description="Acidic residues" evidence="1">
    <location>
        <begin position="280"/>
        <end position="295"/>
    </location>
</feature>
<evidence type="ECO:0000313" key="3">
    <source>
        <dbReference type="Proteomes" id="UP000192596"/>
    </source>
</evidence>
<protein>
    <submittedName>
        <fullName evidence="2">Uncharacterized protein</fullName>
    </submittedName>
</protein>
<dbReference type="EMBL" id="NAJO01000007">
    <property type="protein sequence ID" value="OQO10930.1"/>
    <property type="molecule type" value="Genomic_DNA"/>
</dbReference>
<dbReference type="InParanoid" id="A0A1V8THT9"/>
<evidence type="ECO:0000313" key="2">
    <source>
        <dbReference type="EMBL" id="OQO10930.1"/>
    </source>
</evidence>
<feature type="region of interest" description="Disordered" evidence="1">
    <location>
        <begin position="275"/>
        <end position="313"/>
    </location>
</feature>
<dbReference type="Proteomes" id="UP000192596">
    <property type="component" value="Unassembled WGS sequence"/>
</dbReference>
<dbReference type="AlphaFoldDB" id="A0A1V8THT9"/>
<name>A0A1V8THT9_9PEZI</name>
<organism evidence="2 3">
    <name type="scientific">Cryoendolithus antarcticus</name>
    <dbReference type="NCBI Taxonomy" id="1507870"/>
    <lineage>
        <taxon>Eukaryota</taxon>
        <taxon>Fungi</taxon>
        <taxon>Dikarya</taxon>
        <taxon>Ascomycota</taxon>
        <taxon>Pezizomycotina</taxon>
        <taxon>Dothideomycetes</taxon>
        <taxon>Dothideomycetidae</taxon>
        <taxon>Cladosporiales</taxon>
        <taxon>Cladosporiaceae</taxon>
        <taxon>Cryoendolithus</taxon>
    </lineage>
</organism>
<reference evidence="3" key="1">
    <citation type="submission" date="2017-03" db="EMBL/GenBank/DDBJ databases">
        <title>Genomes of endolithic fungi from Antarctica.</title>
        <authorList>
            <person name="Coleine C."/>
            <person name="Masonjones S."/>
            <person name="Stajich J.E."/>
        </authorList>
    </citation>
    <scope>NUCLEOTIDE SEQUENCE [LARGE SCALE GENOMIC DNA]</scope>
    <source>
        <strain evidence="3">CCFEE 5527</strain>
    </source>
</reference>
<accession>A0A1V8THT9</accession>
<comment type="caution">
    <text evidence="2">The sequence shown here is derived from an EMBL/GenBank/DDBJ whole genome shotgun (WGS) entry which is preliminary data.</text>
</comment>
<sequence length="338" mass="37035">MATPQLCSPRFPDPPQPSHQLIELLDQYLELKGVIFPRSDAASETTIDAKDDGASSPNDLLSTHLDEHDNGLARAAALEPLIYQVHKSLDRHIRQATLDHLDNLYSDLATPEEIKAFAPLSITAKVTALRLKQWDRENAVVTPPGGSFEVLVITGLDYQGSPVESAKLHLPWTVSWADASKTLKSPVNYALECLEKGSQLSECEKNGGKWLMQWTAAGKAVTPGPNEVLGCAADFEALTSRLIFEMDGGVVLWHERIWAESQRLRQISKDKKAAMKADIGNDDGDDDGDGDDLDELGLGSYGSDEVGMPITEDDEDEMLSLGWKMVERCELSFDCGEA</sequence>
<keyword evidence="3" id="KW-1185">Reference proteome</keyword>
<proteinExistence type="predicted"/>